<dbReference type="AlphaFoldDB" id="A0A2P2PU28"/>
<sequence>MIRFHLFTFATVAIFFLFQTPVWLSLCVCVKSGSHFVLI</sequence>
<organism evidence="1">
    <name type="scientific">Rhizophora mucronata</name>
    <name type="common">Asiatic mangrove</name>
    <dbReference type="NCBI Taxonomy" id="61149"/>
    <lineage>
        <taxon>Eukaryota</taxon>
        <taxon>Viridiplantae</taxon>
        <taxon>Streptophyta</taxon>
        <taxon>Embryophyta</taxon>
        <taxon>Tracheophyta</taxon>
        <taxon>Spermatophyta</taxon>
        <taxon>Magnoliopsida</taxon>
        <taxon>eudicotyledons</taxon>
        <taxon>Gunneridae</taxon>
        <taxon>Pentapetalae</taxon>
        <taxon>rosids</taxon>
        <taxon>fabids</taxon>
        <taxon>Malpighiales</taxon>
        <taxon>Rhizophoraceae</taxon>
        <taxon>Rhizophora</taxon>
    </lineage>
</organism>
<accession>A0A2P2PU28</accession>
<protein>
    <submittedName>
        <fullName evidence="1">Uncharacterized protein</fullName>
    </submittedName>
</protein>
<evidence type="ECO:0000313" key="1">
    <source>
        <dbReference type="EMBL" id="MBX58244.1"/>
    </source>
</evidence>
<reference evidence="1" key="1">
    <citation type="submission" date="2018-02" db="EMBL/GenBank/DDBJ databases">
        <title>Rhizophora mucronata_Transcriptome.</title>
        <authorList>
            <person name="Meera S.P."/>
            <person name="Sreeshan A."/>
            <person name="Augustine A."/>
        </authorList>
    </citation>
    <scope>NUCLEOTIDE SEQUENCE</scope>
    <source>
        <tissue evidence="1">Leaf</tissue>
    </source>
</reference>
<dbReference type="EMBL" id="GGEC01077760">
    <property type="protein sequence ID" value="MBX58244.1"/>
    <property type="molecule type" value="Transcribed_RNA"/>
</dbReference>
<name>A0A2P2PU28_RHIMU</name>
<proteinExistence type="predicted"/>